<evidence type="ECO:0000256" key="1">
    <source>
        <dbReference type="SAM" id="MobiDB-lite"/>
    </source>
</evidence>
<evidence type="ECO:0000313" key="4">
    <source>
        <dbReference type="Proteomes" id="UP000319375"/>
    </source>
</evidence>
<protein>
    <submittedName>
        <fullName evidence="3">DUF4253 domain-containing protein</fullName>
    </submittedName>
</protein>
<dbReference type="OrthoDB" id="7839592at2"/>
<dbReference type="InterPro" id="IPR025349">
    <property type="entry name" value="DUF4253"/>
</dbReference>
<feature type="region of interest" description="Disordered" evidence="1">
    <location>
        <begin position="108"/>
        <end position="143"/>
    </location>
</feature>
<reference evidence="3 4" key="1">
    <citation type="submission" date="2019-06" db="EMBL/GenBank/DDBJ databases">
        <title>Tsukamurella conjunctivitidis sp. nov., Tsukamurella assacharolytica sp. nov. and Tsukamurella sputae sp. nov. isolated from patients with conjunctivitis, bacteraemia (lymphoma) and respiratory infection (sputum) in Hong Kong.</title>
        <authorList>
            <person name="Teng J.L.L."/>
            <person name="Lee H.H."/>
            <person name="Fong J.Y.H."/>
            <person name="Fok K.M.N."/>
            <person name="Lau S.K.P."/>
            <person name="Woo P.C.Y."/>
        </authorList>
    </citation>
    <scope>NUCLEOTIDE SEQUENCE [LARGE SCALE GENOMIC DNA]</scope>
    <source>
        <strain evidence="3 4">HKU72</strain>
    </source>
</reference>
<keyword evidence="4" id="KW-1185">Reference proteome</keyword>
<comment type="caution">
    <text evidence="3">The sequence shown here is derived from an EMBL/GenBank/DDBJ whole genome shotgun (WGS) entry which is preliminary data.</text>
</comment>
<gene>
    <name evidence="3" type="ORF">FK530_01725</name>
</gene>
<proteinExistence type="predicted"/>
<dbReference type="Proteomes" id="UP000319375">
    <property type="component" value="Unassembled WGS sequence"/>
</dbReference>
<feature type="domain" description="DUF4253" evidence="2">
    <location>
        <begin position="149"/>
        <end position="254"/>
    </location>
</feature>
<name>A0A5C5S844_9ACTN</name>
<evidence type="ECO:0000313" key="3">
    <source>
        <dbReference type="EMBL" id="TWS30615.1"/>
    </source>
</evidence>
<evidence type="ECO:0000259" key="2">
    <source>
        <dbReference type="Pfam" id="PF14062"/>
    </source>
</evidence>
<dbReference type="Pfam" id="PF14062">
    <property type="entry name" value="DUF4253"/>
    <property type="match status" value="1"/>
</dbReference>
<feature type="compositionally biased region" description="Acidic residues" evidence="1">
    <location>
        <begin position="108"/>
        <end position="118"/>
    </location>
</feature>
<sequence length="254" mass="27551">MFRATPGPLPEADEIAGVALPPGRIALDDHAVARAWVSTEILPADRLGELVRALAAAFPQTGLWPVRVPKQYMGSDPDVPWRSGRIEPPVTAIPDALGIVLRNAAEDAAEFDEDDDDPSFPPPVEDLAPAQPGPDPQPGELDAPEEGALLLVPVARPADVPAALGWDGAVNADLDAGDVTALVRSWEDRFGAVLVSLGLDTMTLQVTRRPESGAQLDALAYEHYAFCSDNYSHEVFDSYRTGLSEWRHWNFWWD</sequence>
<accession>A0A5C5S844</accession>
<organism evidence="3 4">
    <name type="scientific">Tsukamurella conjunctivitidis</name>
    <dbReference type="NCBI Taxonomy" id="2592068"/>
    <lineage>
        <taxon>Bacteria</taxon>
        <taxon>Bacillati</taxon>
        <taxon>Actinomycetota</taxon>
        <taxon>Actinomycetes</taxon>
        <taxon>Mycobacteriales</taxon>
        <taxon>Tsukamurellaceae</taxon>
        <taxon>Tsukamurella</taxon>
    </lineage>
</organism>
<dbReference type="AlphaFoldDB" id="A0A5C5S844"/>
<dbReference type="EMBL" id="VIGX01000001">
    <property type="protein sequence ID" value="TWS30615.1"/>
    <property type="molecule type" value="Genomic_DNA"/>
</dbReference>
<dbReference type="RefSeq" id="WP_146485251.1">
    <property type="nucleotide sequence ID" value="NZ_VIGX01000001.1"/>
</dbReference>